<protein>
    <recommendedName>
        <fullName evidence="1">DUF4113 domain-containing protein</fullName>
    </recommendedName>
</protein>
<evidence type="ECO:0000259" key="1">
    <source>
        <dbReference type="Pfam" id="PF13438"/>
    </source>
</evidence>
<sequence length="41" mass="4573">MTVIASTIAVSECLTHRLSATTDMRSPRYTSCWDELLVVKS</sequence>
<gene>
    <name evidence="2" type="ORF">DCF19_19670</name>
</gene>
<proteinExistence type="predicted"/>
<dbReference type="InterPro" id="IPR025188">
    <property type="entry name" value="DUF4113"/>
</dbReference>
<comment type="caution">
    <text evidence="2">The sequence shown here is derived from an EMBL/GenBank/DDBJ whole genome shotgun (WGS) entry which is preliminary data.</text>
</comment>
<accession>A0A2W4Y195</accession>
<dbReference type="AlphaFoldDB" id="A0A2W4Y195"/>
<evidence type="ECO:0000313" key="3">
    <source>
        <dbReference type="Proteomes" id="UP000249467"/>
    </source>
</evidence>
<feature type="domain" description="DUF4113" evidence="1">
    <location>
        <begin position="21"/>
        <end position="39"/>
    </location>
</feature>
<dbReference type="EMBL" id="QBML01000033">
    <property type="protein sequence ID" value="PZO37218.1"/>
    <property type="molecule type" value="Genomic_DNA"/>
</dbReference>
<evidence type="ECO:0000313" key="2">
    <source>
        <dbReference type="EMBL" id="PZO37218.1"/>
    </source>
</evidence>
<reference evidence="2 3" key="1">
    <citation type="submission" date="2018-04" db="EMBL/GenBank/DDBJ databases">
        <authorList>
            <person name="Go L.Y."/>
            <person name="Mitchell J.A."/>
        </authorList>
    </citation>
    <scope>NUCLEOTIDE SEQUENCE [LARGE SCALE GENOMIC DNA]</scope>
    <source>
        <strain evidence="2">ULC066bin1</strain>
    </source>
</reference>
<organism evidence="2 3">
    <name type="scientific">Pseudanabaena frigida</name>
    <dbReference type="NCBI Taxonomy" id="945775"/>
    <lineage>
        <taxon>Bacteria</taxon>
        <taxon>Bacillati</taxon>
        <taxon>Cyanobacteriota</taxon>
        <taxon>Cyanophyceae</taxon>
        <taxon>Pseudanabaenales</taxon>
        <taxon>Pseudanabaenaceae</taxon>
        <taxon>Pseudanabaena</taxon>
    </lineage>
</organism>
<dbReference type="Pfam" id="PF13438">
    <property type="entry name" value="DUF4113"/>
    <property type="match status" value="1"/>
</dbReference>
<dbReference type="Proteomes" id="UP000249467">
    <property type="component" value="Unassembled WGS sequence"/>
</dbReference>
<reference evidence="2 3" key="2">
    <citation type="submission" date="2018-06" db="EMBL/GenBank/DDBJ databases">
        <title>Metagenomic assembly of (sub)arctic Cyanobacteria and their associated microbiome from non-axenic cultures.</title>
        <authorList>
            <person name="Baurain D."/>
        </authorList>
    </citation>
    <scope>NUCLEOTIDE SEQUENCE [LARGE SCALE GENOMIC DNA]</scope>
    <source>
        <strain evidence="2">ULC066bin1</strain>
    </source>
</reference>
<name>A0A2W4Y195_9CYAN</name>